<evidence type="ECO:0000313" key="1">
    <source>
        <dbReference type="EMBL" id="RFM34396.1"/>
    </source>
</evidence>
<organism evidence="1 2">
    <name type="scientific">Chitinophaga silvisoli</name>
    <dbReference type="NCBI Taxonomy" id="2291814"/>
    <lineage>
        <taxon>Bacteria</taxon>
        <taxon>Pseudomonadati</taxon>
        <taxon>Bacteroidota</taxon>
        <taxon>Chitinophagia</taxon>
        <taxon>Chitinophagales</taxon>
        <taxon>Chitinophagaceae</taxon>
        <taxon>Chitinophaga</taxon>
    </lineage>
</organism>
<dbReference type="Proteomes" id="UP000261174">
    <property type="component" value="Unassembled WGS sequence"/>
</dbReference>
<name>A0A3E1P2I2_9BACT</name>
<dbReference type="AlphaFoldDB" id="A0A3E1P2I2"/>
<dbReference type="EMBL" id="QTJV01000004">
    <property type="protein sequence ID" value="RFM34396.1"/>
    <property type="molecule type" value="Genomic_DNA"/>
</dbReference>
<evidence type="ECO:0000313" key="2">
    <source>
        <dbReference type="Proteomes" id="UP000261174"/>
    </source>
</evidence>
<gene>
    <name evidence="1" type="ORF">DXN04_14030</name>
</gene>
<protein>
    <submittedName>
        <fullName evidence="1">Uncharacterized protein</fullName>
    </submittedName>
</protein>
<sequence>MDKGALLQCSFIFYANISGFGAIGDVHGRQVERIVRVAEGAAVDPWIPRVFVRNEVRKTICFEGHEKRFPADEGIVAIGQHIIPIESNSVKRTTIYQAEMLAGNGLYQSPATLKFAGWVVCKVLFFAGKGC</sequence>
<proteinExistence type="predicted"/>
<reference evidence="1 2" key="1">
    <citation type="submission" date="2018-08" db="EMBL/GenBank/DDBJ databases">
        <title>Chitinophaga sp. K20C18050901, a novel bacterium isolated from forest soil.</title>
        <authorList>
            <person name="Wang C."/>
        </authorList>
    </citation>
    <scope>NUCLEOTIDE SEQUENCE [LARGE SCALE GENOMIC DNA]</scope>
    <source>
        <strain evidence="1 2">K20C18050901</strain>
    </source>
</reference>
<keyword evidence="2" id="KW-1185">Reference proteome</keyword>
<accession>A0A3E1P2I2</accession>
<comment type="caution">
    <text evidence="1">The sequence shown here is derived from an EMBL/GenBank/DDBJ whole genome shotgun (WGS) entry which is preliminary data.</text>
</comment>